<dbReference type="Gene3D" id="3.30.479.30">
    <property type="entry name" value="Band 7 domain"/>
    <property type="match status" value="1"/>
</dbReference>
<dbReference type="Proteomes" id="UP000254082">
    <property type="component" value="Unassembled WGS sequence"/>
</dbReference>
<reference evidence="2 3" key="1">
    <citation type="submission" date="2018-06" db="EMBL/GenBank/DDBJ databases">
        <authorList>
            <consortium name="Pathogen Informatics"/>
            <person name="Doyle S."/>
        </authorList>
    </citation>
    <scope>NUCLEOTIDE SEQUENCE [LARGE SCALE GENOMIC DNA]</scope>
    <source>
        <strain evidence="3">NCTC 11391</strain>
    </source>
</reference>
<sequence length="296" mass="33379">MGVFLVFLLFCLIVFIFFLVSSLYVVRQQSVAIIERFGRYQMTSGSGIHMRLPFGMDKIAARVQLRLLQSEIVVETKTKDNVFVMMNVATQYRVNEQNVIDAYYKLMRPEAQIKSYIEDALRSSVPKLTLDELFEKKDEIALEVQHQVAEEMSTYGYIIVKTLITKVEPDGEVKQSMNEINAAQRKRVAAQELAEADKIKIVTAASAEAEKDRLHGVGIAQQRKAIVDGLAESIAELKQANVGMTEEQIMSILLTNQYLDTLNTFANHGNQTLFLPNNPEGIEDIRTQILSALKAK</sequence>
<proteinExistence type="predicted"/>
<protein>
    <submittedName>
        <fullName evidence="2">SPFH domain / Band 7 family membrane protein</fullName>
    </submittedName>
</protein>
<dbReference type="EMBL" id="UHFA01000002">
    <property type="protein sequence ID" value="SUN35582.1"/>
    <property type="molecule type" value="Genomic_DNA"/>
</dbReference>
<keyword evidence="3" id="KW-1185">Reference proteome</keyword>
<dbReference type="CDD" id="cd03407">
    <property type="entry name" value="SPFH_like_u4"/>
    <property type="match status" value="1"/>
</dbReference>
<evidence type="ECO:0000313" key="2">
    <source>
        <dbReference type="EMBL" id="SUN35582.1"/>
    </source>
</evidence>
<gene>
    <name evidence="2" type="primary">qmcA</name>
    <name evidence="2" type="ORF">NCTC11391_00616</name>
</gene>
<name>A0A380JC53_STRDO</name>
<dbReference type="SMART" id="SM00244">
    <property type="entry name" value="PHB"/>
    <property type="match status" value="1"/>
</dbReference>
<dbReference type="SUPFAM" id="SSF117892">
    <property type="entry name" value="Band 7/SPFH domain"/>
    <property type="match status" value="1"/>
</dbReference>
<dbReference type="AlphaFoldDB" id="A0A380JC53"/>
<feature type="domain" description="Band 7" evidence="1">
    <location>
        <begin position="21"/>
        <end position="181"/>
    </location>
</feature>
<evidence type="ECO:0000259" key="1">
    <source>
        <dbReference type="SMART" id="SM00244"/>
    </source>
</evidence>
<organism evidence="2 3">
    <name type="scientific">Streptococcus downei MFe28</name>
    <dbReference type="NCBI Taxonomy" id="764290"/>
    <lineage>
        <taxon>Bacteria</taxon>
        <taxon>Bacillati</taxon>
        <taxon>Bacillota</taxon>
        <taxon>Bacilli</taxon>
        <taxon>Lactobacillales</taxon>
        <taxon>Streptococcaceae</taxon>
        <taxon>Streptococcus</taxon>
    </lineage>
</organism>
<dbReference type="InterPro" id="IPR050710">
    <property type="entry name" value="Band7/mec-2_domain"/>
</dbReference>
<accession>A0A380JC53</accession>
<dbReference type="PANTHER" id="PTHR43327:SF31">
    <property type="entry name" value="HYPERSENSITIVE-INDUCED RESPONSE PROTEIN 2"/>
    <property type="match status" value="1"/>
</dbReference>
<dbReference type="InterPro" id="IPR036013">
    <property type="entry name" value="Band_7/SPFH_dom_sf"/>
</dbReference>
<dbReference type="RefSeq" id="WP_115324892.1">
    <property type="nucleotide sequence ID" value="NZ_UHFA01000002.1"/>
</dbReference>
<dbReference type="PANTHER" id="PTHR43327">
    <property type="entry name" value="STOMATIN-LIKE PROTEIN 2, MITOCHONDRIAL"/>
    <property type="match status" value="1"/>
</dbReference>
<dbReference type="OrthoDB" id="9809197at2"/>
<dbReference type="InterPro" id="IPR001107">
    <property type="entry name" value="Band_7"/>
</dbReference>
<dbReference type="Pfam" id="PF01145">
    <property type="entry name" value="Band_7"/>
    <property type="match status" value="1"/>
</dbReference>
<evidence type="ECO:0000313" key="3">
    <source>
        <dbReference type="Proteomes" id="UP000254082"/>
    </source>
</evidence>